<accession>A0A250WT82</accession>
<evidence type="ECO:0000313" key="3">
    <source>
        <dbReference type="EMBL" id="GAX74038.1"/>
    </source>
</evidence>
<feature type="region of interest" description="Disordered" evidence="1">
    <location>
        <begin position="179"/>
        <end position="198"/>
    </location>
</feature>
<feature type="domain" description="Methyltransferase" evidence="2">
    <location>
        <begin position="56"/>
        <end position="107"/>
    </location>
</feature>
<dbReference type="EMBL" id="BEGY01000005">
    <property type="protein sequence ID" value="GAX74038.1"/>
    <property type="molecule type" value="Genomic_DNA"/>
</dbReference>
<reference evidence="3 4" key="1">
    <citation type="submission" date="2017-08" db="EMBL/GenBank/DDBJ databases">
        <title>Acidophilic green algal genome provides insights into adaptation to an acidic environment.</title>
        <authorList>
            <person name="Hirooka S."/>
            <person name="Hirose Y."/>
            <person name="Kanesaki Y."/>
            <person name="Higuchi S."/>
            <person name="Fujiwara T."/>
            <person name="Onuma R."/>
            <person name="Era A."/>
            <person name="Ohbayashi R."/>
            <person name="Uzuka A."/>
            <person name="Nozaki H."/>
            <person name="Yoshikawa H."/>
            <person name="Miyagishima S.Y."/>
        </authorList>
    </citation>
    <scope>NUCLEOTIDE SEQUENCE [LARGE SCALE GENOMIC DNA]</scope>
    <source>
        <strain evidence="3 4">NIES-2499</strain>
    </source>
</reference>
<name>A0A250WT82_9CHLO</name>
<dbReference type="InterPro" id="IPR029063">
    <property type="entry name" value="SAM-dependent_MTases_sf"/>
</dbReference>
<keyword evidence="4" id="KW-1185">Reference proteome</keyword>
<evidence type="ECO:0000259" key="2">
    <source>
        <dbReference type="Pfam" id="PF13649"/>
    </source>
</evidence>
<dbReference type="Proteomes" id="UP000232323">
    <property type="component" value="Unassembled WGS sequence"/>
</dbReference>
<evidence type="ECO:0000256" key="1">
    <source>
        <dbReference type="SAM" id="MobiDB-lite"/>
    </source>
</evidence>
<dbReference type="AlphaFoldDB" id="A0A250WT82"/>
<evidence type="ECO:0000313" key="4">
    <source>
        <dbReference type="Proteomes" id="UP000232323"/>
    </source>
</evidence>
<comment type="caution">
    <text evidence="3">The sequence shown here is derived from an EMBL/GenBank/DDBJ whole genome shotgun (WGS) entry which is preliminary data.</text>
</comment>
<proteinExistence type="predicted"/>
<sequence length="198" mass="22448">MILIIQVQYADGKTYWAQPSNLRKVVKPAKRIITAETTRQYREACLRYVNPDDICLEVGCHEGVTTAMVQRRCKTIVGVDLSDVTIQIARQKFPQVRFVVVSGDNVEVLKGLSPTGEYDKIMLDIGGIAELPAVMHLVGLYYRTWKNSTLIIKSVFFSRLLEDTEMYKPQEASVSKAAINAAAEREKRREQESSVEYE</sequence>
<dbReference type="Pfam" id="PF13649">
    <property type="entry name" value="Methyltransf_25"/>
    <property type="match status" value="1"/>
</dbReference>
<organism evidence="3 4">
    <name type="scientific">Chlamydomonas eustigma</name>
    <dbReference type="NCBI Taxonomy" id="1157962"/>
    <lineage>
        <taxon>Eukaryota</taxon>
        <taxon>Viridiplantae</taxon>
        <taxon>Chlorophyta</taxon>
        <taxon>core chlorophytes</taxon>
        <taxon>Chlorophyceae</taxon>
        <taxon>CS clade</taxon>
        <taxon>Chlamydomonadales</taxon>
        <taxon>Chlamydomonadaceae</taxon>
        <taxon>Chlamydomonas</taxon>
    </lineage>
</organism>
<feature type="compositionally biased region" description="Basic and acidic residues" evidence="1">
    <location>
        <begin position="183"/>
        <end position="192"/>
    </location>
</feature>
<dbReference type="InterPro" id="IPR041698">
    <property type="entry name" value="Methyltransf_25"/>
</dbReference>
<dbReference type="OrthoDB" id="542683at2759"/>
<gene>
    <name evidence="3" type="ORF">CEUSTIGMA_g1488.t1</name>
</gene>
<dbReference type="Gene3D" id="3.40.50.150">
    <property type="entry name" value="Vaccinia Virus protein VP39"/>
    <property type="match status" value="1"/>
</dbReference>
<dbReference type="STRING" id="1157962.A0A250WT82"/>
<protein>
    <recommendedName>
        <fullName evidence="2">Methyltransferase domain-containing protein</fullName>
    </recommendedName>
</protein>
<dbReference type="SUPFAM" id="SSF53335">
    <property type="entry name" value="S-adenosyl-L-methionine-dependent methyltransferases"/>
    <property type="match status" value="1"/>
</dbReference>
<dbReference type="CDD" id="cd02440">
    <property type="entry name" value="AdoMet_MTases"/>
    <property type="match status" value="1"/>
</dbReference>